<dbReference type="Proteomes" id="UP000255108">
    <property type="component" value="Unassembled WGS sequence"/>
</dbReference>
<dbReference type="EMBL" id="UGHR01000004">
    <property type="protein sequence ID" value="STR45323.1"/>
    <property type="molecule type" value="Genomic_DNA"/>
</dbReference>
<gene>
    <name evidence="1" type="ORF">NCTC11159_03884</name>
</gene>
<name>A0A377SWH6_9NEIS</name>
<sequence length="152" mass="16898">MPLFPPFEKGGKGGFGTAYLYKKAPSQLKSKSTSIPFYKGGSYSNEMTFDAFIPPFEKEGEGGIWHGISLQKYAKPNKDKSAFYKRGSYSTEVTRKVIQIDMHAIASALGSTPRNIREKKLIQPVPGFSVFKLAAIIEMGVVFHHNHMIHAI</sequence>
<evidence type="ECO:0000313" key="1">
    <source>
        <dbReference type="EMBL" id="STR45323.1"/>
    </source>
</evidence>
<dbReference type="AlphaFoldDB" id="A0A377SWH6"/>
<evidence type="ECO:0000313" key="2">
    <source>
        <dbReference type="Proteomes" id="UP000255108"/>
    </source>
</evidence>
<reference evidence="1 2" key="1">
    <citation type="submission" date="2018-06" db="EMBL/GenBank/DDBJ databases">
        <authorList>
            <consortium name="Pathogen Informatics"/>
            <person name="Doyle S."/>
        </authorList>
    </citation>
    <scope>NUCLEOTIDE SEQUENCE [LARGE SCALE GENOMIC DNA]</scope>
    <source>
        <strain evidence="1 2">NCTC11159</strain>
    </source>
</reference>
<accession>A0A377SWH6</accession>
<protein>
    <submittedName>
        <fullName evidence="1">Uncharacterized protein</fullName>
    </submittedName>
</protein>
<organism evidence="1 2">
    <name type="scientific">Iodobacter fluviatilis</name>
    <dbReference type="NCBI Taxonomy" id="537"/>
    <lineage>
        <taxon>Bacteria</taxon>
        <taxon>Pseudomonadati</taxon>
        <taxon>Pseudomonadota</taxon>
        <taxon>Betaproteobacteria</taxon>
        <taxon>Neisseriales</taxon>
        <taxon>Chitinibacteraceae</taxon>
        <taxon>Iodobacter</taxon>
    </lineage>
</organism>
<proteinExistence type="predicted"/>